<evidence type="ECO:0000313" key="1">
    <source>
        <dbReference type="EMBL" id="KRG19523.1"/>
    </source>
</evidence>
<dbReference type="EMBL" id="LKHV02000001">
    <property type="protein sequence ID" value="MCS5707520.1"/>
    <property type="molecule type" value="Genomic_DNA"/>
</dbReference>
<protein>
    <submittedName>
        <fullName evidence="1">3-deoxy-D-manno-octulosonic-acid kinase</fullName>
    </submittedName>
    <submittedName>
        <fullName evidence="2">Lipopolysaccharide kinase InaA family protein</fullName>
    </submittedName>
</protein>
<evidence type="ECO:0000313" key="2">
    <source>
        <dbReference type="EMBL" id="MCS5707520.1"/>
    </source>
</evidence>
<dbReference type="Pfam" id="PF06293">
    <property type="entry name" value="Kdo"/>
    <property type="match status" value="1"/>
</dbReference>
<dbReference type="InterPro" id="IPR011009">
    <property type="entry name" value="Kinase-like_dom_sf"/>
</dbReference>
<accession>A0A0Q9YTX3</accession>
<reference evidence="2" key="2">
    <citation type="journal article" date="2016" name="Genome Announc.">
        <title>Draft Genome Sequences of Two Novel Amoeba-Resistant Intranuclear Bacteria, 'Candidatus Berkiella cookevillensis' and 'Candidatus Berkiella aquae'.</title>
        <authorList>
            <person name="Mehari Y.T."/>
            <person name="Arivett B.A."/>
            <person name="Farone A.L."/>
            <person name="Gunderson J.H."/>
            <person name="Farone M.B."/>
        </authorList>
    </citation>
    <scope>NUCLEOTIDE SEQUENCE</scope>
    <source>
        <strain evidence="2">CC99</strain>
    </source>
</reference>
<dbReference type="Proteomes" id="UP000051494">
    <property type="component" value="Unassembled WGS sequence"/>
</dbReference>
<dbReference type="GO" id="GO:0016301">
    <property type="term" value="F:kinase activity"/>
    <property type="evidence" value="ECO:0007669"/>
    <property type="project" value="UniProtKB-KW"/>
</dbReference>
<proteinExistence type="predicted"/>
<dbReference type="OrthoDB" id="8532943at2"/>
<dbReference type="RefSeq" id="WP_057623389.1">
    <property type="nucleotide sequence ID" value="NZ_LKHV02000001.1"/>
</dbReference>
<organism evidence="1">
    <name type="scientific">Candidatus Berkiella cookevillensis</name>
    <dbReference type="NCBI Taxonomy" id="437022"/>
    <lineage>
        <taxon>Bacteria</taxon>
        <taxon>Pseudomonadati</taxon>
        <taxon>Pseudomonadota</taxon>
        <taxon>Gammaproteobacteria</taxon>
        <taxon>Candidatus Berkiellales</taxon>
        <taxon>Candidatus Berkiellaceae</taxon>
        <taxon>Candidatus Berkiella</taxon>
    </lineage>
</organism>
<dbReference type="SUPFAM" id="SSF56112">
    <property type="entry name" value="Protein kinase-like (PK-like)"/>
    <property type="match status" value="1"/>
</dbReference>
<dbReference type="EMBL" id="LKHV01000002">
    <property type="protein sequence ID" value="KRG19523.1"/>
    <property type="molecule type" value="Genomic_DNA"/>
</dbReference>
<keyword evidence="1" id="KW-0418">Kinase</keyword>
<dbReference type="STRING" id="437022.CC99x_00535"/>
<dbReference type="Gene3D" id="1.10.510.10">
    <property type="entry name" value="Transferase(Phosphotransferase) domain 1"/>
    <property type="match status" value="1"/>
</dbReference>
<keyword evidence="3" id="KW-1185">Reference proteome</keyword>
<keyword evidence="1" id="KW-0808">Transferase</keyword>
<reference evidence="1" key="1">
    <citation type="submission" date="2015-09" db="EMBL/GenBank/DDBJ databases">
        <title>Draft Genome Sequences of Two Novel Amoeba-resistant Intranuclear Bacteria, Candidatus Berkiella cookevillensis and Candidatus Berkiella aquae.</title>
        <authorList>
            <person name="Mehari Y.T."/>
            <person name="Arivett B.A."/>
            <person name="Farone A.L."/>
            <person name="Gunderson J.H."/>
            <person name="Farone M.B."/>
        </authorList>
    </citation>
    <scope>NUCLEOTIDE SEQUENCE [LARGE SCALE GENOMIC DNA]</scope>
    <source>
        <strain evidence="1">CC99</strain>
    </source>
</reference>
<name>A0A0Q9YTX3_9GAMM</name>
<sequence length="231" mass="26991">MKVLKSFKQYIQWDESFKAQSILAVLSNIEYHMTYPERVLKNDPTSTVVVIVVDGQQWVIKRANTKGILHCIRRAFLPSRAFKNWNNAKKLLSMGVDTMRPIALLEERWGIIRGRSYFISNYIEGVDALHFFACGAKPNHLWQSVAENICNMMKKLATHRVSHRDLNLSNILINAQQKPFLIDLDAMCQYKWHVFAKRAAKKERKRFMENWSEAPNVHEQAEQLFSQLLQN</sequence>
<dbReference type="AlphaFoldDB" id="A0A0Q9YTX3"/>
<reference evidence="2" key="3">
    <citation type="submission" date="2021-06" db="EMBL/GenBank/DDBJ databases">
        <title>Genomic Description and Analysis of Intracellular Bacteria, Candidatus Berkiella cookevillensis and Candidatus Berkiella aquae.</title>
        <authorList>
            <person name="Kidane D.T."/>
            <person name="Mehari Y.T."/>
            <person name="Rice F.C."/>
            <person name="Arivett B.A."/>
            <person name="Farone A.L."/>
            <person name="Berk S.G."/>
            <person name="Farone M.B."/>
        </authorList>
    </citation>
    <scope>NUCLEOTIDE SEQUENCE</scope>
    <source>
        <strain evidence="2">CC99</strain>
    </source>
</reference>
<gene>
    <name evidence="2" type="ORF">CC99x_001235</name>
    <name evidence="1" type="ORF">CC99x_00535</name>
</gene>
<evidence type="ECO:0000313" key="3">
    <source>
        <dbReference type="Proteomes" id="UP000051494"/>
    </source>
</evidence>
<comment type="caution">
    <text evidence="1">The sequence shown here is derived from an EMBL/GenBank/DDBJ whole genome shotgun (WGS) entry which is preliminary data.</text>
</comment>